<feature type="transmembrane region" description="Helical" evidence="1">
    <location>
        <begin position="141"/>
        <end position="158"/>
    </location>
</feature>
<evidence type="ECO:0000313" key="2">
    <source>
        <dbReference type="EMBL" id="SIM54863.1"/>
    </source>
</evidence>
<gene>
    <name evidence="2" type="ORF">SAMN04489832_0557</name>
</gene>
<evidence type="ECO:0000256" key="1">
    <source>
        <dbReference type="SAM" id="Phobius"/>
    </source>
</evidence>
<keyword evidence="1" id="KW-0472">Membrane</keyword>
<accession>A0A1N5U288</accession>
<proteinExistence type="predicted"/>
<dbReference type="AlphaFoldDB" id="A0A1N5U288"/>
<dbReference type="RefSeq" id="WP_074308461.1">
    <property type="nucleotide sequence ID" value="NZ_FSQT01000001.1"/>
</dbReference>
<feature type="transmembrane region" description="Helical" evidence="1">
    <location>
        <begin position="163"/>
        <end position="179"/>
    </location>
</feature>
<evidence type="ECO:0000313" key="3">
    <source>
        <dbReference type="Proteomes" id="UP000185124"/>
    </source>
</evidence>
<dbReference type="OrthoDB" id="4191369at2"/>
<organism evidence="2 3">
    <name type="scientific">Micromonospora cremea</name>
    <dbReference type="NCBI Taxonomy" id="709881"/>
    <lineage>
        <taxon>Bacteria</taxon>
        <taxon>Bacillati</taxon>
        <taxon>Actinomycetota</taxon>
        <taxon>Actinomycetes</taxon>
        <taxon>Micromonosporales</taxon>
        <taxon>Micromonosporaceae</taxon>
        <taxon>Micromonospora</taxon>
    </lineage>
</organism>
<keyword evidence="1" id="KW-0812">Transmembrane</keyword>
<feature type="transmembrane region" description="Helical" evidence="1">
    <location>
        <begin position="113"/>
        <end position="135"/>
    </location>
</feature>
<keyword evidence="3" id="KW-1185">Reference proteome</keyword>
<feature type="transmembrane region" description="Helical" evidence="1">
    <location>
        <begin position="15"/>
        <end position="40"/>
    </location>
</feature>
<sequence>MDAIVAFFADLGTTLLIAAGLWIVAHAFLTLVTLGNVGLLRMLLRLRKVIAAAPSGASFHCRDGQVSMIYYDRARDEDRSVDLWRFPRPSLLRWSGRPRRSLTAVRRRMNTEIAWRAALLCLVAVPLVVGTSWLAVTVQWTWIYLTVLLLGHHAFTAYSQKFFIVKPGTMFLATGLLLIDRTNWWNFSTVTLTTIYFVWGLLTFVVLTWLVRGERAEAASRRSAVGTPAPAR</sequence>
<dbReference type="STRING" id="709881.SAMN04489832_0557"/>
<keyword evidence="1" id="KW-1133">Transmembrane helix</keyword>
<protein>
    <submittedName>
        <fullName evidence="2">Uncharacterized protein</fullName>
    </submittedName>
</protein>
<name>A0A1N5U288_9ACTN</name>
<feature type="transmembrane region" description="Helical" evidence="1">
    <location>
        <begin position="185"/>
        <end position="211"/>
    </location>
</feature>
<reference evidence="3" key="1">
    <citation type="submission" date="2016-12" db="EMBL/GenBank/DDBJ databases">
        <authorList>
            <person name="Varghese N."/>
            <person name="Submissions S."/>
        </authorList>
    </citation>
    <scope>NUCLEOTIDE SEQUENCE [LARGE SCALE GENOMIC DNA]</scope>
    <source>
        <strain evidence="3">DSM 45599</strain>
    </source>
</reference>
<dbReference type="Proteomes" id="UP000185124">
    <property type="component" value="Unassembled WGS sequence"/>
</dbReference>
<dbReference type="EMBL" id="FSQT01000001">
    <property type="protein sequence ID" value="SIM54863.1"/>
    <property type="molecule type" value="Genomic_DNA"/>
</dbReference>